<gene>
    <name evidence="1" type="ORF">ACFYKT_16675</name>
</gene>
<reference evidence="1 2" key="1">
    <citation type="submission" date="2024-08" db="EMBL/GenBank/DDBJ databases">
        <title>Two novel Cytobacillus novel species.</title>
        <authorList>
            <person name="Liu G."/>
        </authorList>
    </citation>
    <scope>NUCLEOTIDE SEQUENCE [LARGE SCALE GENOMIC DNA]</scope>
    <source>
        <strain evidence="1 2">FJAT-53684</strain>
    </source>
</reference>
<dbReference type="EMBL" id="JBIACJ010000009">
    <property type="protein sequence ID" value="MFE8697978.1"/>
    <property type="molecule type" value="Genomic_DNA"/>
</dbReference>
<evidence type="ECO:0000313" key="2">
    <source>
        <dbReference type="Proteomes" id="UP001601058"/>
    </source>
</evidence>
<comment type="caution">
    <text evidence="1">The sequence shown here is derived from an EMBL/GenBank/DDBJ whole genome shotgun (WGS) entry which is preliminary data.</text>
</comment>
<accession>A0ABW6K1C6</accession>
<dbReference type="Proteomes" id="UP001601058">
    <property type="component" value="Unassembled WGS sequence"/>
</dbReference>
<organism evidence="1 2">
    <name type="scientific">Cytobacillus mangrovibacter</name>
    <dbReference type="NCBI Taxonomy" id="3299024"/>
    <lineage>
        <taxon>Bacteria</taxon>
        <taxon>Bacillati</taxon>
        <taxon>Bacillota</taxon>
        <taxon>Bacilli</taxon>
        <taxon>Bacillales</taxon>
        <taxon>Bacillaceae</taxon>
        <taxon>Cytobacillus</taxon>
    </lineage>
</organism>
<keyword evidence="2" id="KW-1185">Reference proteome</keyword>
<protein>
    <submittedName>
        <fullName evidence="1">Uncharacterized protein</fullName>
    </submittedName>
</protein>
<evidence type="ECO:0000313" key="1">
    <source>
        <dbReference type="EMBL" id="MFE8697978.1"/>
    </source>
</evidence>
<sequence>MSLFGYPADIVHYSAMLDSWGRVDTQNYLTGFKPIPKKVKVIEEQKLIKNDKGEEVHSIAEIHLEGTQELKMQDYFLYTNALGKEVRYDIKHIEIKKNLGTDEVKKVIVYG</sequence>
<name>A0ABW6K1C6_9BACI</name>
<proteinExistence type="predicted"/>
<dbReference type="RefSeq" id="WP_389221931.1">
    <property type="nucleotide sequence ID" value="NZ_JBIACJ010000009.1"/>
</dbReference>